<feature type="domain" description="BTB" evidence="3">
    <location>
        <begin position="42"/>
        <end position="136"/>
    </location>
</feature>
<evidence type="ECO:0000313" key="5">
    <source>
        <dbReference type="Proteomes" id="UP000276776"/>
    </source>
</evidence>
<evidence type="ECO:0000259" key="3">
    <source>
        <dbReference type="Pfam" id="PF00651"/>
    </source>
</evidence>
<proteinExistence type="predicted"/>
<evidence type="ECO:0000256" key="2">
    <source>
        <dbReference type="ARBA" id="ARBA00022737"/>
    </source>
</evidence>
<dbReference type="EMBL" id="UYYF01004294">
    <property type="protein sequence ID" value="VDN01712.1"/>
    <property type="molecule type" value="Genomic_DNA"/>
</dbReference>
<reference evidence="6" key="1">
    <citation type="submission" date="2017-02" db="UniProtKB">
        <authorList>
            <consortium name="WormBaseParasite"/>
        </authorList>
    </citation>
    <scope>IDENTIFICATION</scope>
</reference>
<name>A0A0N5CW70_THECL</name>
<dbReference type="PANTHER" id="PTHR45632:SF3">
    <property type="entry name" value="KELCH-LIKE PROTEIN 32"/>
    <property type="match status" value="1"/>
</dbReference>
<evidence type="ECO:0000313" key="6">
    <source>
        <dbReference type="WBParaSite" id="TCLT_0000458501-mRNA-1"/>
    </source>
</evidence>
<keyword evidence="2" id="KW-0677">Repeat</keyword>
<evidence type="ECO:0000313" key="4">
    <source>
        <dbReference type="EMBL" id="VDN01712.1"/>
    </source>
</evidence>
<dbReference type="Pfam" id="PF00651">
    <property type="entry name" value="BTB"/>
    <property type="match status" value="1"/>
</dbReference>
<dbReference type="SUPFAM" id="SSF54695">
    <property type="entry name" value="POZ domain"/>
    <property type="match status" value="1"/>
</dbReference>
<dbReference type="Gene3D" id="3.30.710.10">
    <property type="entry name" value="Potassium Channel Kv1.1, Chain A"/>
    <property type="match status" value="1"/>
</dbReference>
<sequence length="410" mass="47316">MASVDNIKDEDTTLHLGENNFQENWIRLGEYLCEMRRVRDFTTVDIGIICANMETDFLHSSVGAIHSTFIRGMLYNQQTPLCITLPNCQFYVVSAVIDWMYRGEIRVEIGNYGEYLKVVGGLQIERLQKHLEDILQLLSARSDSIIHCINIATNPECWVSSSTRIEIYMKFVTAMDTLSDQDIQKLTLNSIVALVASPRIVSQDKIDIINFALQWLILLKSPNNAPHRDSVLGSIHIDHLDHRQMLSLVQNLRNLFRKLSESRLYPVHVYLRHKKVVVSGDPKKYAKTNNVIVPRVSSTSSGSLSDDSCSTTCTFTQQHIGTRFTDSQISEIRKLPNFDEHLRVRREAMNGNEQPLLINPFLRRDFFKFQRIPKDSKKHKVAQQQQHPRYGHYHSNHLFHLKKFSQNPTN</sequence>
<dbReference type="Proteomes" id="UP000276776">
    <property type="component" value="Unassembled WGS sequence"/>
</dbReference>
<keyword evidence="1" id="KW-0880">Kelch repeat</keyword>
<dbReference type="WBParaSite" id="TCLT_0000458501-mRNA-1">
    <property type="protein sequence ID" value="TCLT_0000458501-mRNA-1"/>
    <property type="gene ID" value="TCLT_0000458501"/>
</dbReference>
<reference evidence="4 5" key="2">
    <citation type="submission" date="2018-11" db="EMBL/GenBank/DDBJ databases">
        <authorList>
            <consortium name="Pathogen Informatics"/>
        </authorList>
    </citation>
    <scope>NUCLEOTIDE SEQUENCE [LARGE SCALE GENOMIC DNA]</scope>
</reference>
<gene>
    <name evidence="4" type="ORF">TCLT_LOCUS4574</name>
</gene>
<dbReference type="AlphaFoldDB" id="A0A0N5CW70"/>
<protein>
    <submittedName>
        <fullName evidence="6">BTB domain-containing protein</fullName>
    </submittedName>
</protein>
<accession>A0A0N5CW70</accession>
<dbReference type="InterPro" id="IPR011333">
    <property type="entry name" value="SKP1/BTB/POZ_sf"/>
</dbReference>
<keyword evidence="5" id="KW-1185">Reference proteome</keyword>
<dbReference type="InterPro" id="IPR000210">
    <property type="entry name" value="BTB/POZ_dom"/>
</dbReference>
<dbReference type="CDD" id="cd18186">
    <property type="entry name" value="BTB_POZ_ZBTB_KLHL-like"/>
    <property type="match status" value="1"/>
</dbReference>
<organism evidence="6">
    <name type="scientific">Thelazia callipaeda</name>
    <name type="common">Oriental eyeworm</name>
    <name type="synonym">Parasitic nematode</name>
    <dbReference type="NCBI Taxonomy" id="103827"/>
    <lineage>
        <taxon>Eukaryota</taxon>
        <taxon>Metazoa</taxon>
        <taxon>Ecdysozoa</taxon>
        <taxon>Nematoda</taxon>
        <taxon>Chromadorea</taxon>
        <taxon>Rhabditida</taxon>
        <taxon>Spirurina</taxon>
        <taxon>Spiruromorpha</taxon>
        <taxon>Thelazioidea</taxon>
        <taxon>Thelaziidae</taxon>
        <taxon>Thelazia</taxon>
    </lineage>
</organism>
<dbReference type="OrthoDB" id="6482909at2759"/>
<evidence type="ECO:0000256" key="1">
    <source>
        <dbReference type="ARBA" id="ARBA00022441"/>
    </source>
</evidence>
<dbReference type="PANTHER" id="PTHR45632">
    <property type="entry name" value="LD33804P"/>
    <property type="match status" value="1"/>
</dbReference>